<organism evidence="1 2">
    <name type="scientific">Elysia crispata</name>
    <name type="common">lettuce slug</name>
    <dbReference type="NCBI Taxonomy" id="231223"/>
    <lineage>
        <taxon>Eukaryota</taxon>
        <taxon>Metazoa</taxon>
        <taxon>Spiralia</taxon>
        <taxon>Lophotrochozoa</taxon>
        <taxon>Mollusca</taxon>
        <taxon>Gastropoda</taxon>
        <taxon>Heterobranchia</taxon>
        <taxon>Euthyneura</taxon>
        <taxon>Panpulmonata</taxon>
        <taxon>Sacoglossa</taxon>
        <taxon>Placobranchoidea</taxon>
        <taxon>Plakobranchidae</taxon>
        <taxon>Elysia</taxon>
    </lineage>
</organism>
<sequence>MDLEKVLNGYPACKPPQNLIAFVFGQLLQNVISPWLQLVATYVWAALRVRFSMANDDYIKKASVGLKGAVNTSQAGRFRTVKCHKVNELENFRGILTCNVGRGDFEDLKTKASFI</sequence>
<dbReference type="AlphaFoldDB" id="A0AAE0ZIX0"/>
<reference evidence="1" key="1">
    <citation type="journal article" date="2023" name="G3 (Bethesda)">
        <title>A reference genome for the long-term kleptoplast-retaining sea slug Elysia crispata morphotype clarki.</title>
        <authorList>
            <person name="Eastman K.E."/>
            <person name="Pendleton A.L."/>
            <person name="Shaikh M.A."/>
            <person name="Suttiyut T."/>
            <person name="Ogas R."/>
            <person name="Tomko P."/>
            <person name="Gavelis G."/>
            <person name="Widhalm J.R."/>
            <person name="Wisecaver J.H."/>
        </authorList>
    </citation>
    <scope>NUCLEOTIDE SEQUENCE</scope>
    <source>
        <strain evidence="1">ECLA1</strain>
    </source>
</reference>
<accession>A0AAE0ZIX0</accession>
<evidence type="ECO:0000313" key="2">
    <source>
        <dbReference type="Proteomes" id="UP001283361"/>
    </source>
</evidence>
<name>A0AAE0ZIX0_9GAST</name>
<comment type="caution">
    <text evidence="1">The sequence shown here is derived from an EMBL/GenBank/DDBJ whole genome shotgun (WGS) entry which is preliminary data.</text>
</comment>
<dbReference type="EMBL" id="JAWDGP010003866">
    <property type="protein sequence ID" value="KAK3770120.1"/>
    <property type="molecule type" value="Genomic_DNA"/>
</dbReference>
<proteinExistence type="predicted"/>
<keyword evidence="2" id="KW-1185">Reference proteome</keyword>
<gene>
    <name evidence="1" type="ORF">RRG08_007031</name>
</gene>
<dbReference type="Proteomes" id="UP001283361">
    <property type="component" value="Unassembled WGS sequence"/>
</dbReference>
<evidence type="ECO:0000313" key="1">
    <source>
        <dbReference type="EMBL" id="KAK3770120.1"/>
    </source>
</evidence>
<protein>
    <submittedName>
        <fullName evidence="1">Uncharacterized protein</fullName>
    </submittedName>
</protein>